<protein>
    <submittedName>
        <fullName evidence="2">Uncharacterized protein</fullName>
    </submittedName>
</protein>
<organism evidence="2 3">
    <name type="scientific">Zingiber officinale</name>
    <name type="common">Ginger</name>
    <name type="synonym">Amomum zingiber</name>
    <dbReference type="NCBI Taxonomy" id="94328"/>
    <lineage>
        <taxon>Eukaryota</taxon>
        <taxon>Viridiplantae</taxon>
        <taxon>Streptophyta</taxon>
        <taxon>Embryophyta</taxon>
        <taxon>Tracheophyta</taxon>
        <taxon>Spermatophyta</taxon>
        <taxon>Magnoliopsida</taxon>
        <taxon>Liliopsida</taxon>
        <taxon>Zingiberales</taxon>
        <taxon>Zingiberaceae</taxon>
        <taxon>Zingiber</taxon>
    </lineage>
</organism>
<dbReference type="EMBL" id="JACMSC010000003">
    <property type="protein sequence ID" value="KAG6528070.1"/>
    <property type="molecule type" value="Genomic_DNA"/>
</dbReference>
<evidence type="ECO:0000313" key="3">
    <source>
        <dbReference type="Proteomes" id="UP000734854"/>
    </source>
</evidence>
<dbReference type="Proteomes" id="UP000734854">
    <property type="component" value="Unassembled WGS sequence"/>
</dbReference>
<keyword evidence="3" id="KW-1185">Reference proteome</keyword>
<reference evidence="2 3" key="1">
    <citation type="submission" date="2020-08" db="EMBL/GenBank/DDBJ databases">
        <title>Plant Genome Project.</title>
        <authorList>
            <person name="Zhang R.-G."/>
        </authorList>
    </citation>
    <scope>NUCLEOTIDE SEQUENCE [LARGE SCALE GENOMIC DNA]</scope>
    <source>
        <tissue evidence="2">Rhizome</tissue>
    </source>
</reference>
<dbReference type="AlphaFoldDB" id="A0A8J5I539"/>
<feature type="compositionally biased region" description="Basic and acidic residues" evidence="1">
    <location>
        <begin position="120"/>
        <end position="130"/>
    </location>
</feature>
<name>A0A8J5I539_ZINOF</name>
<proteinExistence type="predicted"/>
<feature type="region of interest" description="Disordered" evidence="1">
    <location>
        <begin position="116"/>
        <end position="174"/>
    </location>
</feature>
<accession>A0A8J5I539</accession>
<evidence type="ECO:0000313" key="2">
    <source>
        <dbReference type="EMBL" id="KAG6528070.1"/>
    </source>
</evidence>
<gene>
    <name evidence="2" type="ORF">ZIOFF_010218</name>
</gene>
<comment type="caution">
    <text evidence="2">The sequence shown here is derived from an EMBL/GenBank/DDBJ whole genome shotgun (WGS) entry which is preliminary data.</text>
</comment>
<sequence length="355" mass="38665">MAKAAAFGRERTRSIGKASGRELLAGTEGSLMTLASSLLNKPKSKHLVTLVSVDSKARHFSNGSISLNYLQTARERKLNASFSGICDFCCSALYNAVLLSSSIGHGTVECEGLPANQTARQEDSSSRRPEGNSLDLNNLPDDHGKQPIEESSMTTAASAHDTARLKKKKSGGKDDSAKVYECRFCSLKFCKSQALGERETETLNRARQLVFNNEGLSNAAVGLRDLNIGGLQIPPGGFPHGDPCIPYRSPVYTPRLSTTMPPPNPSPMQQYYQHPPSHPPEANYYVGHVQCPPHNPNYGSNFTCFGTPLSHSFPVEGRDGAPRNQTEAKSWGCSYGHVQHMDPSVDRFRDNNFHG</sequence>
<evidence type="ECO:0000256" key="1">
    <source>
        <dbReference type="SAM" id="MobiDB-lite"/>
    </source>
</evidence>